<dbReference type="InterPro" id="IPR005149">
    <property type="entry name" value="Tscrpt_reg_PadR_N"/>
</dbReference>
<organism evidence="3 4">
    <name type="scientific">Streptomyces qinglanensis</name>
    <dbReference type="NCBI Taxonomy" id="943816"/>
    <lineage>
        <taxon>Bacteria</taxon>
        <taxon>Bacillati</taxon>
        <taxon>Actinomycetota</taxon>
        <taxon>Actinomycetes</taxon>
        <taxon>Kitasatosporales</taxon>
        <taxon>Streptomycetaceae</taxon>
        <taxon>Streptomyces</taxon>
    </lineage>
</organism>
<proteinExistence type="predicted"/>
<dbReference type="RefSeq" id="WP_019354538.1">
    <property type="nucleotide sequence ID" value="NZ_LJGV01000022.1"/>
</dbReference>
<feature type="domain" description="Transcription regulator PadR N-terminal" evidence="2">
    <location>
        <begin position="14"/>
        <end position="86"/>
    </location>
</feature>
<dbReference type="AlphaFoldDB" id="A0A1E7K8X5"/>
<dbReference type="SUPFAM" id="SSF46785">
    <property type="entry name" value="Winged helix' DNA-binding domain"/>
    <property type="match status" value="1"/>
</dbReference>
<dbReference type="PANTHER" id="PTHR33169">
    <property type="entry name" value="PADR-FAMILY TRANSCRIPTIONAL REGULATOR"/>
    <property type="match status" value="1"/>
</dbReference>
<evidence type="ECO:0000256" key="1">
    <source>
        <dbReference type="SAM" id="MobiDB-lite"/>
    </source>
</evidence>
<gene>
    <name evidence="3" type="ORF">AN217_24115</name>
</gene>
<dbReference type="PATRIC" id="fig|943816.4.peg.4387"/>
<dbReference type="Gene3D" id="1.10.10.10">
    <property type="entry name" value="Winged helix-like DNA-binding domain superfamily/Winged helix DNA-binding domain"/>
    <property type="match status" value="1"/>
</dbReference>
<accession>A0A1E7K8X5</accession>
<comment type="caution">
    <text evidence="3">The sequence shown here is derived from an EMBL/GenBank/DDBJ whole genome shotgun (WGS) entry which is preliminary data.</text>
</comment>
<evidence type="ECO:0000259" key="2">
    <source>
        <dbReference type="Pfam" id="PF03551"/>
    </source>
</evidence>
<feature type="region of interest" description="Disordered" evidence="1">
    <location>
        <begin position="102"/>
        <end position="130"/>
    </location>
</feature>
<dbReference type="PANTHER" id="PTHR33169:SF14">
    <property type="entry name" value="TRANSCRIPTIONAL REGULATOR RV3488"/>
    <property type="match status" value="1"/>
</dbReference>
<evidence type="ECO:0000313" key="4">
    <source>
        <dbReference type="Proteomes" id="UP000175829"/>
    </source>
</evidence>
<reference evidence="3 4" key="1">
    <citation type="journal article" date="2016" name="Front. Microbiol.">
        <title>Comparative Genomics Analysis of Streptomyces Species Reveals Their Adaptation to the Marine Environment and Their Diversity at the Genomic Level.</title>
        <authorList>
            <person name="Tian X."/>
            <person name="Zhang Z."/>
            <person name="Yang T."/>
            <person name="Chen M."/>
            <person name="Li J."/>
            <person name="Chen F."/>
            <person name="Yang J."/>
            <person name="Li W."/>
            <person name="Zhang B."/>
            <person name="Zhang Z."/>
            <person name="Wu J."/>
            <person name="Zhang C."/>
            <person name="Long L."/>
            <person name="Xiao J."/>
        </authorList>
    </citation>
    <scope>NUCLEOTIDE SEQUENCE [LARGE SCALE GENOMIC DNA]</scope>
    <source>
        <strain evidence="3 4">SCSIO M10379</strain>
    </source>
</reference>
<dbReference type="Proteomes" id="UP000175829">
    <property type="component" value="Unassembled WGS sequence"/>
</dbReference>
<protein>
    <submittedName>
        <fullName evidence="3">PadR family transcriptional regulator</fullName>
    </submittedName>
</protein>
<feature type="compositionally biased region" description="Low complexity" evidence="1">
    <location>
        <begin position="113"/>
        <end position="123"/>
    </location>
</feature>
<name>A0A1E7K8X5_9ACTN</name>
<dbReference type="Pfam" id="PF03551">
    <property type="entry name" value="PadR"/>
    <property type="match status" value="1"/>
</dbReference>
<dbReference type="InterPro" id="IPR036388">
    <property type="entry name" value="WH-like_DNA-bd_sf"/>
</dbReference>
<dbReference type="InterPro" id="IPR036390">
    <property type="entry name" value="WH_DNA-bd_sf"/>
</dbReference>
<sequence>MKTEAVRGHLDGLLLAALEDGPLHGYAIITAVQERSGGVLELRTGTVYPALNRLERLGLLAGDWQSVGERRRRCYALTGAGRRTLADERTGWRQFTAAIGAVLDPSTPTGNTPAAGGPASLGPARHRPAT</sequence>
<dbReference type="InterPro" id="IPR052509">
    <property type="entry name" value="Metal_resp_DNA-bind_regulator"/>
</dbReference>
<dbReference type="EMBL" id="LJGV01000022">
    <property type="protein sequence ID" value="OEV00378.1"/>
    <property type="molecule type" value="Genomic_DNA"/>
</dbReference>
<evidence type="ECO:0000313" key="3">
    <source>
        <dbReference type="EMBL" id="OEV00378.1"/>
    </source>
</evidence>